<dbReference type="EMBL" id="BAVZ01000034">
    <property type="protein sequence ID" value="GAF10744.1"/>
    <property type="molecule type" value="Genomic_DNA"/>
</dbReference>
<dbReference type="RefSeq" id="WP_052020709.1">
    <property type="nucleotide sequence ID" value="NZ_BAVZ01000034.1"/>
</dbReference>
<dbReference type="InterPro" id="IPR003961">
    <property type="entry name" value="FN3_dom"/>
</dbReference>
<evidence type="ECO:0000313" key="5">
    <source>
        <dbReference type="Proteomes" id="UP000019364"/>
    </source>
</evidence>
<keyword evidence="1" id="KW-0732">Signal</keyword>
<dbReference type="Proteomes" id="UP000019364">
    <property type="component" value="Unassembled WGS sequence"/>
</dbReference>
<dbReference type="SUPFAM" id="SSF56300">
    <property type="entry name" value="Metallo-dependent phosphatases"/>
    <property type="match status" value="1"/>
</dbReference>
<evidence type="ECO:0000313" key="4">
    <source>
        <dbReference type="EMBL" id="GAF10744.1"/>
    </source>
</evidence>
<dbReference type="Pfam" id="PF00149">
    <property type="entry name" value="Metallophos"/>
    <property type="match status" value="1"/>
</dbReference>
<organism evidence="4 5">
    <name type="scientific">Paenibacillus pini JCM 16418</name>
    <dbReference type="NCBI Taxonomy" id="1236976"/>
    <lineage>
        <taxon>Bacteria</taxon>
        <taxon>Bacillati</taxon>
        <taxon>Bacillota</taxon>
        <taxon>Bacilli</taxon>
        <taxon>Bacillales</taxon>
        <taxon>Paenibacillaceae</taxon>
        <taxon>Paenibacillus</taxon>
    </lineage>
</organism>
<sequence>MKTNWGRKGKQLLSIFLVLMIITFQFNGFAFAEGKTGLSTLGEWKYNSDPTDLEVFPATDGNSHDDSSLLQTELDNSAEIILPSEVKTTTEAVAQDKILLAEWIFANAGQSGVFPATGGALKSTSTFKNIGGYYEDYDSSQHAISYQGWDSGNGKKYWLATVSTKGYENITLSSQQNSSGTGPRDFKVQISTDNKTWADVANTNLKMVVSSFECASNTCKLVNVPLPASANNLDVLYIRWIVRSDTNTKGTTGIGKTGSSWIKEIRVSGSTVGDGGGPVVTPTTDLSKTPNNGDNNVTTAAPVTITFNKSISINAGSNVIIVDKNNTALGSVTTEITNNNTLNIKHAAFVAGQTYTVKVPKAFIQGKDDQIGLANDITWSFTIQSAQTTPSVPKLINMTFNGDAKTTRAFAWYTDVMTSSVVQVVEASKVQGTTFPENEAFVFNGTSAEIQTFVTKANRTANKKTKFISHKVIASNLTPGTNYKFRVGSGASDSWSTIGSFQTDASGNQPFHFIAGSDSQASSKTDFEPWADTFRKAVETIGNPKFIINAGDLVDNGDLEEQWQWMLGLPQNQLLNVPIVPVVGGHEVHDYDGDETTANSNFYNHFNLPKTVISSTTDGSVYSFEYGDALFMIFNSQYAGELASNGKDIKSVDQQFVDQVNWMKNTVAKSSAKWKFVTFHKGPYSAGDNAGEYEDDRVQFYKKQLIPAFDEMGIDMVFEAHDHMYMRSFQMLADKAIPTSQLKFDAQGNAINPKGTIYLMSNAFGDKFYTKYPGYNDYFAAIDAQPSKKMFTDVSVESNVLQFTAYTAAKKDEKNGDNGVKVYDHYGIQRTDTKPAKVENAKVTVSGTKATITWKAPTVSAEPVRGFRIYEKNDKVSSYWSVYVPVESGKTDYTLSVSNINAANKYNFVVKAVGTRINSDAVEVSTP</sequence>
<gene>
    <name evidence="4" type="ORF">JCM16418_4964</name>
</gene>
<proteinExistence type="predicted"/>
<evidence type="ECO:0000256" key="2">
    <source>
        <dbReference type="SAM" id="MobiDB-lite"/>
    </source>
</evidence>
<dbReference type="Pfam" id="PF13205">
    <property type="entry name" value="Big_5"/>
    <property type="match status" value="1"/>
</dbReference>
<dbReference type="CDD" id="cd00063">
    <property type="entry name" value="FN3"/>
    <property type="match status" value="1"/>
</dbReference>
<dbReference type="PANTHER" id="PTHR45867">
    <property type="entry name" value="PURPLE ACID PHOSPHATASE"/>
    <property type="match status" value="1"/>
</dbReference>
<dbReference type="InterPro" id="IPR015914">
    <property type="entry name" value="PAPs_N"/>
</dbReference>
<dbReference type="PROSITE" id="PS50853">
    <property type="entry name" value="FN3"/>
    <property type="match status" value="1"/>
</dbReference>
<dbReference type="AlphaFoldDB" id="W7Z8J0"/>
<accession>W7Z8J0</accession>
<protein>
    <recommendedName>
        <fullName evidence="3">Fibronectin type-III domain-containing protein</fullName>
    </recommendedName>
</protein>
<evidence type="ECO:0000256" key="1">
    <source>
        <dbReference type="ARBA" id="ARBA00022729"/>
    </source>
</evidence>
<dbReference type="InterPro" id="IPR036116">
    <property type="entry name" value="FN3_sf"/>
</dbReference>
<dbReference type="Gene3D" id="2.60.40.380">
    <property type="entry name" value="Purple acid phosphatase-like, N-terminal"/>
    <property type="match status" value="1"/>
</dbReference>
<dbReference type="InterPro" id="IPR004843">
    <property type="entry name" value="Calcineurin-like_PHP"/>
</dbReference>
<dbReference type="PANTHER" id="PTHR45867:SF3">
    <property type="entry name" value="ACID PHOSPHATASE TYPE 7"/>
    <property type="match status" value="1"/>
</dbReference>
<reference evidence="4 5" key="1">
    <citation type="journal article" date="2014" name="Genome Announc.">
        <title>Draft Genome Sequence of Paenibacillus pini JCM 16418T, Isolated from the Rhizosphere of Pine Tree.</title>
        <authorList>
            <person name="Yuki M."/>
            <person name="Oshima K."/>
            <person name="Suda W."/>
            <person name="Oshida Y."/>
            <person name="Kitamura K."/>
            <person name="Iida Y."/>
            <person name="Hattori M."/>
            <person name="Ohkuma M."/>
        </authorList>
    </citation>
    <scope>NUCLEOTIDE SEQUENCE [LARGE SCALE GENOMIC DNA]</scope>
    <source>
        <strain evidence="4 5">JCM 16418</strain>
    </source>
</reference>
<dbReference type="STRING" id="1236976.JCM16418_4964"/>
<dbReference type="InterPro" id="IPR029052">
    <property type="entry name" value="Metallo-depent_PP-like"/>
</dbReference>
<dbReference type="Pfam" id="PF16656">
    <property type="entry name" value="Pur_ac_phosph_N"/>
    <property type="match status" value="1"/>
</dbReference>
<name>W7Z8J0_9BACL</name>
<dbReference type="Gene3D" id="3.60.21.10">
    <property type="match status" value="1"/>
</dbReference>
<dbReference type="GO" id="GO:0003993">
    <property type="term" value="F:acid phosphatase activity"/>
    <property type="evidence" value="ECO:0007669"/>
    <property type="project" value="InterPro"/>
</dbReference>
<dbReference type="eggNOG" id="COG1409">
    <property type="taxonomic scope" value="Bacteria"/>
</dbReference>
<evidence type="ECO:0000259" key="3">
    <source>
        <dbReference type="PROSITE" id="PS50853"/>
    </source>
</evidence>
<dbReference type="SUPFAM" id="SSF49265">
    <property type="entry name" value="Fibronectin type III"/>
    <property type="match status" value="1"/>
</dbReference>
<keyword evidence="5" id="KW-1185">Reference proteome</keyword>
<feature type="region of interest" description="Disordered" evidence="2">
    <location>
        <begin position="272"/>
        <end position="295"/>
    </location>
</feature>
<comment type="caution">
    <text evidence="4">The sequence shown here is derived from an EMBL/GenBank/DDBJ whole genome shotgun (WGS) entry which is preliminary data.</text>
</comment>
<dbReference type="InterPro" id="IPR013783">
    <property type="entry name" value="Ig-like_fold"/>
</dbReference>
<dbReference type="Gene3D" id="2.60.40.10">
    <property type="entry name" value="Immunoglobulins"/>
    <property type="match status" value="1"/>
</dbReference>
<dbReference type="InterPro" id="IPR008963">
    <property type="entry name" value="Purple_acid_Pase-like_N"/>
</dbReference>
<dbReference type="SUPFAM" id="SSF49363">
    <property type="entry name" value="Purple acid phosphatase, N-terminal domain"/>
    <property type="match status" value="1"/>
</dbReference>
<feature type="compositionally biased region" description="Polar residues" evidence="2">
    <location>
        <begin position="286"/>
        <end position="295"/>
    </location>
</feature>
<dbReference type="GO" id="GO:0046872">
    <property type="term" value="F:metal ion binding"/>
    <property type="evidence" value="ECO:0007669"/>
    <property type="project" value="InterPro"/>
</dbReference>
<feature type="domain" description="Fibronectin type-III" evidence="3">
    <location>
        <begin position="834"/>
        <end position="927"/>
    </location>
</feature>
<dbReference type="InterPro" id="IPR032812">
    <property type="entry name" value="SbsA_Ig"/>
</dbReference>